<dbReference type="CDD" id="cd06471">
    <property type="entry name" value="ACD_LpsHSP_like"/>
    <property type="match status" value="1"/>
</dbReference>
<evidence type="ECO:0000313" key="5">
    <source>
        <dbReference type="Proteomes" id="UP000199305"/>
    </source>
</evidence>
<evidence type="ECO:0000313" key="4">
    <source>
        <dbReference type="EMBL" id="SDJ94506.1"/>
    </source>
</evidence>
<dbReference type="STRING" id="658219.SAMN05216212_1255"/>
<dbReference type="InterPro" id="IPR031107">
    <property type="entry name" value="Small_HSP"/>
</dbReference>
<dbReference type="RefSeq" id="WP_091510180.1">
    <property type="nucleotide sequence ID" value="NZ_FNFH01000002.1"/>
</dbReference>
<feature type="domain" description="SHSP" evidence="3">
    <location>
        <begin position="29"/>
        <end position="142"/>
    </location>
</feature>
<dbReference type="OrthoDB" id="9792695at2"/>
<evidence type="ECO:0000256" key="1">
    <source>
        <dbReference type="PROSITE-ProRule" id="PRU00285"/>
    </source>
</evidence>
<keyword evidence="5" id="KW-1185">Reference proteome</keyword>
<reference evidence="5" key="1">
    <citation type="submission" date="2016-10" db="EMBL/GenBank/DDBJ databases">
        <authorList>
            <person name="Varghese N."/>
            <person name="Submissions S."/>
        </authorList>
    </citation>
    <scope>NUCLEOTIDE SEQUENCE [LARGE SCALE GENOMIC DNA]</scope>
    <source>
        <strain evidence="5">CGMCC 1.10658</strain>
    </source>
</reference>
<dbReference type="AlphaFoldDB" id="A0A1G8XVK4"/>
<dbReference type="Pfam" id="PF00011">
    <property type="entry name" value="HSP20"/>
    <property type="match status" value="1"/>
</dbReference>
<dbReference type="Gene3D" id="2.60.40.790">
    <property type="match status" value="1"/>
</dbReference>
<name>A0A1G8XVK4_9GAMM</name>
<dbReference type="EMBL" id="FNFH01000002">
    <property type="protein sequence ID" value="SDJ94506.1"/>
    <property type="molecule type" value="Genomic_DNA"/>
</dbReference>
<protein>
    <submittedName>
        <fullName evidence="4">HSP20 family protein</fullName>
    </submittedName>
</protein>
<dbReference type="PROSITE" id="PS01031">
    <property type="entry name" value="SHSP"/>
    <property type="match status" value="1"/>
</dbReference>
<sequence length="142" mass="16287">MSLVPRGSLFDLDNIFDQWMSPSRAGGEGKEGFFSPRIDIRETDDSYEISAEVPGVNKEDISVTLENGVLTLEAEVRQEDKEEKEGRVIRQERRYGKYMRSFNLGSDISEEDIDASFKDGVLKLTAPKRKEPEPRQHRIEIH</sequence>
<dbReference type="SUPFAM" id="SSF49764">
    <property type="entry name" value="HSP20-like chaperones"/>
    <property type="match status" value="1"/>
</dbReference>
<accession>A0A1G8XVK4</accession>
<evidence type="ECO:0000256" key="2">
    <source>
        <dbReference type="RuleBase" id="RU003616"/>
    </source>
</evidence>
<gene>
    <name evidence="4" type="ORF">SAMN05216212_1255</name>
</gene>
<dbReference type="InterPro" id="IPR008978">
    <property type="entry name" value="HSP20-like_chaperone"/>
</dbReference>
<evidence type="ECO:0000259" key="3">
    <source>
        <dbReference type="PROSITE" id="PS01031"/>
    </source>
</evidence>
<dbReference type="InterPro" id="IPR002068">
    <property type="entry name" value="A-crystallin/Hsp20_dom"/>
</dbReference>
<organism evidence="4 5">
    <name type="scientific">Microbulbifer yueqingensis</name>
    <dbReference type="NCBI Taxonomy" id="658219"/>
    <lineage>
        <taxon>Bacteria</taxon>
        <taxon>Pseudomonadati</taxon>
        <taxon>Pseudomonadota</taxon>
        <taxon>Gammaproteobacteria</taxon>
        <taxon>Cellvibrionales</taxon>
        <taxon>Microbulbiferaceae</taxon>
        <taxon>Microbulbifer</taxon>
    </lineage>
</organism>
<dbReference type="PANTHER" id="PTHR11527">
    <property type="entry name" value="HEAT-SHOCK PROTEIN 20 FAMILY MEMBER"/>
    <property type="match status" value="1"/>
</dbReference>
<comment type="similarity">
    <text evidence="1 2">Belongs to the small heat shock protein (HSP20) family.</text>
</comment>
<dbReference type="Proteomes" id="UP000199305">
    <property type="component" value="Unassembled WGS sequence"/>
</dbReference>
<proteinExistence type="inferred from homology"/>